<accession>A0A5C6RGV5</accession>
<dbReference type="GO" id="GO:0015288">
    <property type="term" value="F:porin activity"/>
    <property type="evidence" value="ECO:0007669"/>
    <property type="project" value="TreeGrafter"/>
</dbReference>
<dbReference type="EMBL" id="VOOR01000069">
    <property type="protein sequence ID" value="TXB61284.1"/>
    <property type="molecule type" value="Genomic_DNA"/>
</dbReference>
<keyword evidence="3" id="KW-0813">Transport</keyword>
<dbReference type="InterPro" id="IPR003423">
    <property type="entry name" value="OMP_efflux"/>
</dbReference>
<keyword evidence="9" id="KW-0732">Signal</keyword>
<comment type="caution">
    <text evidence="10">The sequence shown here is derived from an EMBL/GenBank/DDBJ whole genome shotgun (WGS) entry which is preliminary data.</text>
</comment>
<evidence type="ECO:0000256" key="9">
    <source>
        <dbReference type="SAM" id="SignalP"/>
    </source>
</evidence>
<evidence type="ECO:0000256" key="8">
    <source>
        <dbReference type="SAM" id="Coils"/>
    </source>
</evidence>
<gene>
    <name evidence="10" type="ORF">FRY97_20020</name>
</gene>
<dbReference type="GO" id="GO:1990281">
    <property type="term" value="C:efflux pump complex"/>
    <property type="evidence" value="ECO:0007669"/>
    <property type="project" value="TreeGrafter"/>
</dbReference>
<sequence>MMKFCIHPIVLALMLWSVPGFAQQEAAQMTLEEAISYAMENSLQIKNAQIAIADAEEQILERRSTGLPQLTGAVSFQRYLAVPRQPLPEGFNIFGLFGQALAVDLFDQLSPMTQAAVSEAFGGQSGGGDTSEGVAFFLKNNFTAGINLDAMIFDGSFFVALEAAKAYRQYTLREFATREREVKNQVVEAYLPVLLIQENIGLLQKNISNLEQLLFETRELYKAGFAEQLDIDRQDLSLSNLRIERENLVRQKEVALANLKYTIGYPIAEPLVVSDNLDQMTTDASSLLAEEANPVSRPEVALLEQAIKMNELNVKLNKAGYLPSLRAFGAVQEQYQGNDFSTGFWAPSAYVGLNLNVPIFDGFNKRSKIQRAKLDLELARNQREDLVRGITLEVENAQTNFRNATDRYQSQAKNLELAERIYETAQVKYREGVGSSLEVTQAEQSLYSTQSNHMQALYDLLLAKARLEMALGE</sequence>
<dbReference type="Proteomes" id="UP000321580">
    <property type="component" value="Unassembled WGS sequence"/>
</dbReference>
<dbReference type="Gene3D" id="1.20.1600.10">
    <property type="entry name" value="Outer membrane efflux proteins (OEP)"/>
    <property type="match status" value="1"/>
</dbReference>
<dbReference type="RefSeq" id="WP_147169400.1">
    <property type="nucleotide sequence ID" value="NZ_VOOR01000069.1"/>
</dbReference>
<keyword evidence="6" id="KW-0472">Membrane</keyword>
<evidence type="ECO:0000313" key="10">
    <source>
        <dbReference type="EMBL" id="TXB61284.1"/>
    </source>
</evidence>
<evidence type="ECO:0000256" key="4">
    <source>
        <dbReference type="ARBA" id="ARBA00022452"/>
    </source>
</evidence>
<protein>
    <submittedName>
        <fullName evidence="10">TolC family protein</fullName>
    </submittedName>
</protein>
<feature type="chain" id="PRO_5022726647" evidence="9">
    <location>
        <begin position="23"/>
        <end position="473"/>
    </location>
</feature>
<keyword evidence="7" id="KW-0998">Cell outer membrane</keyword>
<evidence type="ECO:0000313" key="11">
    <source>
        <dbReference type="Proteomes" id="UP000321580"/>
    </source>
</evidence>
<dbReference type="GO" id="GO:0009279">
    <property type="term" value="C:cell outer membrane"/>
    <property type="evidence" value="ECO:0007669"/>
    <property type="project" value="UniProtKB-SubCell"/>
</dbReference>
<proteinExistence type="inferred from homology"/>
<name>A0A5C6RGV5_9BACT</name>
<evidence type="ECO:0000256" key="7">
    <source>
        <dbReference type="ARBA" id="ARBA00023237"/>
    </source>
</evidence>
<feature type="coiled-coil region" evidence="8">
    <location>
        <begin position="369"/>
        <end position="414"/>
    </location>
</feature>
<organism evidence="10 11">
    <name type="scientific">Phaeodactylibacter luteus</name>
    <dbReference type="NCBI Taxonomy" id="1564516"/>
    <lineage>
        <taxon>Bacteria</taxon>
        <taxon>Pseudomonadati</taxon>
        <taxon>Bacteroidota</taxon>
        <taxon>Saprospiria</taxon>
        <taxon>Saprospirales</taxon>
        <taxon>Haliscomenobacteraceae</taxon>
        <taxon>Phaeodactylibacter</taxon>
    </lineage>
</organism>
<evidence type="ECO:0000256" key="2">
    <source>
        <dbReference type="ARBA" id="ARBA00007613"/>
    </source>
</evidence>
<feature type="coiled-coil region" evidence="8">
    <location>
        <begin position="231"/>
        <end position="258"/>
    </location>
</feature>
<comment type="subcellular location">
    <subcellularLocation>
        <location evidence="1">Cell outer membrane</location>
    </subcellularLocation>
</comment>
<dbReference type="PANTHER" id="PTHR30026">
    <property type="entry name" value="OUTER MEMBRANE PROTEIN TOLC"/>
    <property type="match status" value="1"/>
</dbReference>
<dbReference type="Pfam" id="PF02321">
    <property type="entry name" value="OEP"/>
    <property type="match status" value="2"/>
</dbReference>
<keyword evidence="4" id="KW-1134">Transmembrane beta strand</keyword>
<dbReference type="AlphaFoldDB" id="A0A5C6RGV5"/>
<keyword evidence="5" id="KW-0812">Transmembrane</keyword>
<evidence type="ECO:0000256" key="1">
    <source>
        <dbReference type="ARBA" id="ARBA00004442"/>
    </source>
</evidence>
<comment type="similarity">
    <text evidence="2">Belongs to the outer membrane factor (OMF) (TC 1.B.17) family.</text>
</comment>
<feature type="signal peptide" evidence="9">
    <location>
        <begin position="1"/>
        <end position="22"/>
    </location>
</feature>
<keyword evidence="8" id="KW-0175">Coiled coil</keyword>
<dbReference type="SUPFAM" id="SSF56954">
    <property type="entry name" value="Outer membrane efflux proteins (OEP)"/>
    <property type="match status" value="1"/>
</dbReference>
<dbReference type="OrthoDB" id="367883at2"/>
<evidence type="ECO:0000256" key="6">
    <source>
        <dbReference type="ARBA" id="ARBA00023136"/>
    </source>
</evidence>
<dbReference type="PANTHER" id="PTHR30026:SF20">
    <property type="entry name" value="OUTER MEMBRANE PROTEIN TOLC"/>
    <property type="match status" value="1"/>
</dbReference>
<evidence type="ECO:0000256" key="5">
    <source>
        <dbReference type="ARBA" id="ARBA00022692"/>
    </source>
</evidence>
<keyword evidence="11" id="KW-1185">Reference proteome</keyword>
<dbReference type="InterPro" id="IPR051906">
    <property type="entry name" value="TolC-like"/>
</dbReference>
<evidence type="ECO:0000256" key="3">
    <source>
        <dbReference type="ARBA" id="ARBA00022448"/>
    </source>
</evidence>
<reference evidence="10 11" key="1">
    <citation type="submission" date="2019-08" db="EMBL/GenBank/DDBJ databases">
        <title>Genome of Phaeodactylibacter luteus.</title>
        <authorList>
            <person name="Bowman J.P."/>
        </authorList>
    </citation>
    <scope>NUCLEOTIDE SEQUENCE [LARGE SCALE GENOMIC DNA]</scope>
    <source>
        <strain evidence="10 11">KCTC 42180</strain>
    </source>
</reference>
<dbReference type="GO" id="GO:0015562">
    <property type="term" value="F:efflux transmembrane transporter activity"/>
    <property type="evidence" value="ECO:0007669"/>
    <property type="project" value="InterPro"/>
</dbReference>